<keyword evidence="3" id="KW-1185">Reference proteome</keyword>
<dbReference type="PANTHER" id="PTHR30441">
    <property type="entry name" value="DUF748 DOMAIN-CONTAINING PROTEIN"/>
    <property type="match status" value="1"/>
</dbReference>
<protein>
    <submittedName>
        <fullName evidence="2">AsmA family protein</fullName>
    </submittedName>
</protein>
<dbReference type="GO" id="GO:0090313">
    <property type="term" value="P:regulation of protein targeting to membrane"/>
    <property type="evidence" value="ECO:0007669"/>
    <property type="project" value="TreeGrafter"/>
</dbReference>
<dbReference type="Proteomes" id="UP000190027">
    <property type="component" value="Unassembled WGS sequence"/>
</dbReference>
<dbReference type="AlphaFoldDB" id="A0A1T4WKZ5"/>
<feature type="domain" description="AsmA" evidence="1">
    <location>
        <begin position="3"/>
        <end position="231"/>
    </location>
</feature>
<reference evidence="2 3" key="1">
    <citation type="submission" date="2017-02" db="EMBL/GenBank/DDBJ databases">
        <authorList>
            <person name="Peterson S.W."/>
        </authorList>
    </citation>
    <scope>NUCLEOTIDE SEQUENCE [LARGE SCALE GENOMIC DNA]</scope>
    <source>
        <strain evidence="2 3">DSM 16080</strain>
    </source>
</reference>
<dbReference type="STRING" id="1121449.SAMN02745704_01002"/>
<name>A0A1T4WKZ5_9BACT</name>
<gene>
    <name evidence="2" type="ORF">SAMN02745704_01002</name>
</gene>
<organism evidence="2 3">
    <name type="scientific">Paucidesulfovibrio gracilis DSM 16080</name>
    <dbReference type="NCBI Taxonomy" id="1121449"/>
    <lineage>
        <taxon>Bacteria</taxon>
        <taxon>Pseudomonadati</taxon>
        <taxon>Thermodesulfobacteriota</taxon>
        <taxon>Desulfovibrionia</taxon>
        <taxon>Desulfovibrionales</taxon>
        <taxon>Desulfovibrionaceae</taxon>
        <taxon>Paucidesulfovibrio</taxon>
    </lineage>
</organism>
<dbReference type="Pfam" id="PF05170">
    <property type="entry name" value="AsmA"/>
    <property type="match status" value="2"/>
</dbReference>
<evidence type="ECO:0000313" key="2">
    <source>
        <dbReference type="EMBL" id="SKA77575.1"/>
    </source>
</evidence>
<evidence type="ECO:0000259" key="1">
    <source>
        <dbReference type="Pfam" id="PF05170"/>
    </source>
</evidence>
<evidence type="ECO:0000313" key="3">
    <source>
        <dbReference type="Proteomes" id="UP000190027"/>
    </source>
</evidence>
<dbReference type="OrthoDB" id="5437768at2"/>
<dbReference type="PANTHER" id="PTHR30441:SF8">
    <property type="entry name" value="DUF748 DOMAIN-CONTAINING PROTEIN"/>
    <property type="match status" value="1"/>
</dbReference>
<dbReference type="InterPro" id="IPR052894">
    <property type="entry name" value="AsmA-related"/>
</dbReference>
<proteinExistence type="predicted"/>
<accession>A0A1T4WKZ5</accession>
<dbReference type="InterPro" id="IPR007844">
    <property type="entry name" value="AsmA"/>
</dbReference>
<sequence length="1045" mass="114815">MLRKITLITLITALLSALLLAAGLLALDWYLGTERFRERLALLVSETYGYEVTFEGELGVSVYPWLGLETGPLSIRAEPNGEPLLRASEVSAKVALVPLFSQKLEFDTIFLNHIDVMVRRAKDGTTNVDELVEILVPHGEARPVHDPSFRVRSVRVRGIQMHNAGFRYVDEATGKTWIVSDASFQTGEYTTGQPLPFSLGGVLQHTGVAVEARLDVSGNMEMDFEAKALRLVESRLNLILRGAELPVQGDEVHFTSKLALDTTKGTCRFDGFHLKLPHLLLDGSVECREMFSSPSIRGTVRSGQFSPREVVNDIFPETIPDKDNGIFRAAQFALRFDADMDGVRVADLAVVCDDTRLAGALSVQDFADPEYSFQLHADALDFDRYYRLFIVDEPFYLDDFFPSFFQGAKAEADLTLDSVTLGGEELKDSRWAGLCADGKVRLELLSADVLDGTAKGVFQASIAANQEDGGYALGLDMDMALKGMALGDLPLVGSALPRPQGRGEMRLVATVPPMHFQGPDVVDDVLLGIEGELAYKLRDVRLTSGSGKETRRWNVGNVEAQVAFSPLGERSGEKRYAFTLSGGGKGAGKDFSSWLSLDGRFSVTRRYEDVRLDGMQVKGRYEGSLLPEYAPAMDFSVSGALRVDTQRLHLRDIRMSCFDGEVLATLEGHRVFEKDYTLTGLVSYETDNPMGLLHWMSLKPGKPRGENAYSHLRIASQYSLTPLKAVFHHCEIGMDGAEARGVVRVEDLDTGRITFDLSAGSVDIDQYRPKKKKRRDPHECVDPTQLRPILLPLETLRDLRAEGTLRVKDLLLYKLHFTDLRADVLARDGQLTTSALDGTFYGGELEGGFTARAAKAFIVMSLNLRADDFRAGPFMADIGGKEYVMGTGVLFLDVQSMGRTDDDIIANLDGRGGFTVLDGSYKFSGKPGNAKLEEGDKSILDGRNGFTGAGALFRIEDGGFYNEDFSMDATFMELSGAGNFNINTNTIDLDLVANYSAGPTVPLHVVGCLDDPAVEVPGGELITNTVRDLIGIPLKPFQYLRDLFF</sequence>
<feature type="domain" description="AsmA" evidence="1">
    <location>
        <begin position="811"/>
        <end position="920"/>
    </location>
</feature>
<dbReference type="GO" id="GO:0005886">
    <property type="term" value="C:plasma membrane"/>
    <property type="evidence" value="ECO:0007669"/>
    <property type="project" value="TreeGrafter"/>
</dbReference>
<dbReference type="EMBL" id="FUYC01000003">
    <property type="protein sequence ID" value="SKA77575.1"/>
    <property type="molecule type" value="Genomic_DNA"/>
</dbReference>
<dbReference type="RefSeq" id="WP_078716583.1">
    <property type="nucleotide sequence ID" value="NZ_FUYC01000003.1"/>
</dbReference>